<accession>A0AAP0EWT0</accession>
<dbReference type="EMBL" id="JBBNAG010000010">
    <property type="protein sequence ID" value="KAK9100789.1"/>
    <property type="molecule type" value="Genomic_DNA"/>
</dbReference>
<reference evidence="2 3" key="1">
    <citation type="submission" date="2024-01" db="EMBL/GenBank/DDBJ databases">
        <title>Genome assemblies of Stephania.</title>
        <authorList>
            <person name="Yang L."/>
        </authorList>
    </citation>
    <scope>NUCLEOTIDE SEQUENCE [LARGE SCALE GENOMIC DNA]</scope>
    <source>
        <strain evidence="2">JXDWG</strain>
        <tissue evidence="2">Leaf</tissue>
    </source>
</reference>
<protein>
    <submittedName>
        <fullName evidence="2">Uncharacterized protein</fullName>
    </submittedName>
</protein>
<evidence type="ECO:0000256" key="1">
    <source>
        <dbReference type="SAM" id="MobiDB-lite"/>
    </source>
</evidence>
<evidence type="ECO:0000313" key="2">
    <source>
        <dbReference type="EMBL" id="KAK9100789.1"/>
    </source>
</evidence>
<proteinExistence type="predicted"/>
<keyword evidence="3" id="KW-1185">Reference proteome</keyword>
<name>A0AAP0EWT0_9MAGN</name>
<gene>
    <name evidence="2" type="ORF">Scep_024219</name>
</gene>
<organism evidence="2 3">
    <name type="scientific">Stephania cephalantha</name>
    <dbReference type="NCBI Taxonomy" id="152367"/>
    <lineage>
        <taxon>Eukaryota</taxon>
        <taxon>Viridiplantae</taxon>
        <taxon>Streptophyta</taxon>
        <taxon>Embryophyta</taxon>
        <taxon>Tracheophyta</taxon>
        <taxon>Spermatophyta</taxon>
        <taxon>Magnoliopsida</taxon>
        <taxon>Ranunculales</taxon>
        <taxon>Menispermaceae</taxon>
        <taxon>Menispermoideae</taxon>
        <taxon>Cissampelideae</taxon>
        <taxon>Stephania</taxon>
    </lineage>
</organism>
<evidence type="ECO:0000313" key="3">
    <source>
        <dbReference type="Proteomes" id="UP001419268"/>
    </source>
</evidence>
<dbReference type="AlphaFoldDB" id="A0AAP0EWT0"/>
<feature type="compositionally biased region" description="Basic and acidic residues" evidence="1">
    <location>
        <begin position="15"/>
        <end position="46"/>
    </location>
</feature>
<feature type="compositionally biased region" description="Basic and acidic residues" evidence="1">
    <location>
        <begin position="57"/>
        <end position="73"/>
    </location>
</feature>
<comment type="caution">
    <text evidence="2">The sequence shown here is derived from an EMBL/GenBank/DDBJ whole genome shotgun (WGS) entry which is preliminary data.</text>
</comment>
<sequence>MSMEGLSHLGVHCTKARDRVDHSDEQDGRRLGEGFRGSDDRRREIQRQPWQMARASEPARADGEGFRCSDGRRRGLQRQRR</sequence>
<feature type="region of interest" description="Disordered" evidence="1">
    <location>
        <begin position="1"/>
        <end position="81"/>
    </location>
</feature>
<dbReference type="Proteomes" id="UP001419268">
    <property type="component" value="Unassembled WGS sequence"/>
</dbReference>